<dbReference type="PANTHER" id="PTHR10010">
    <property type="entry name" value="SOLUTE CARRIER FAMILY 34 SODIUM PHOSPHATE , MEMBER 2-RELATED"/>
    <property type="match status" value="1"/>
</dbReference>
<feature type="transmembrane region" description="Helical" evidence="6">
    <location>
        <begin position="239"/>
        <end position="260"/>
    </location>
</feature>
<name>A0A238KPS7_9RHOB</name>
<evidence type="ECO:0000256" key="1">
    <source>
        <dbReference type="ARBA" id="ARBA00004651"/>
    </source>
</evidence>
<dbReference type="OrthoDB" id="5778511at2"/>
<feature type="transmembrane region" description="Helical" evidence="6">
    <location>
        <begin position="280"/>
        <end position="301"/>
    </location>
</feature>
<feature type="transmembrane region" description="Helical" evidence="6">
    <location>
        <begin position="65"/>
        <end position="89"/>
    </location>
</feature>
<dbReference type="SUPFAM" id="SSF109755">
    <property type="entry name" value="PhoU-like"/>
    <property type="match status" value="1"/>
</dbReference>
<keyword evidence="3 6" id="KW-0812">Transmembrane</keyword>
<evidence type="ECO:0000256" key="5">
    <source>
        <dbReference type="ARBA" id="ARBA00023136"/>
    </source>
</evidence>
<sequence length="547" mass="58144">MLFVLNIASAAALLVWAVRLVRTGFERAFGAQMRVWLRHSTSNRLRAALCGTVAAILLQSSTAVAVMMAGFVSAGSIGGVSALAMLLGADLGSAIVALVLNSGLSAVAPVLMLAGVLIFLRSQRRAARQIGRVLIGLALIFVSLDLIRAASAPLVDSPGARTLMTYFASDLLTAFAVSALFAWLVHSSVAAVLLYATMAAQGILPMEAALAMVLGANFGGCVIALLLTLNADVTVRRVVWSNLALRGGGALLVLYGLSVLDQPPGWLGDAPGQAALHLHLAFNALVLVACVPLVGVIHRLAQRVLPDTVSDSAATRHQSALDPEALAHPKRALSCATRELVHLSGIVEGMFRQSMALFDAYDESAATRITEANAQVERISLNLRIYLADIRADDARDQIVARAFDLVGTGVNLEAAADVIARNMVQLAAQKDLEKLRFSDEGRKELTEFHDTVLRNVQLAVSVLMNGDPALAETLVEQKDKVRDMARTLEARHLLRLQQGAVDTLRTSGIHLDLLRAIKTVNASFAMIAYPVLNESGKLLKSRLASG</sequence>
<evidence type="ECO:0000256" key="2">
    <source>
        <dbReference type="ARBA" id="ARBA00022475"/>
    </source>
</evidence>
<accession>A0A238KPS7</accession>
<comment type="subcellular location">
    <subcellularLocation>
        <location evidence="1">Cell membrane</location>
        <topology evidence="1">Multi-pass membrane protein</topology>
    </subcellularLocation>
</comment>
<dbReference type="RefSeq" id="WP_094021773.1">
    <property type="nucleotide sequence ID" value="NZ_FXYF01000007.1"/>
</dbReference>
<keyword evidence="4 6" id="KW-1133">Transmembrane helix</keyword>
<dbReference type="AlphaFoldDB" id="A0A238KPS7"/>
<evidence type="ECO:0000259" key="7">
    <source>
        <dbReference type="Pfam" id="PF01895"/>
    </source>
</evidence>
<evidence type="ECO:0000313" key="9">
    <source>
        <dbReference type="Proteomes" id="UP000207598"/>
    </source>
</evidence>
<proteinExistence type="predicted"/>
<dbReference type="InterPro" id="IPR003841">
    <property type="entry name" value="Na/Pi_transpt"/>
</dbReference>
<dbReference type="GO" id="GO:0044341">
    <property type="term" value="P:sodium-dependent phosphate transport"/>
    <property type="evidence" value="ECO:0007669"/>
    <property type="project" value="InterPro"/>
</dbReference>
<dbReference type="GO" id="GO:0005436">
    <property type="term" value="F:sodium:phosphate symporter activity"/>
    <property type="evidence" value="ECO:0007669"/>
    <property type="project" value="InterPro"/>
</dbReference>
<dbReference type="InterPro" id="IPR038078">
    <property type="entry name" value="PhoU-like_sf"/>
</dbReference>
<dbReference type="PANTHER" id="PTHR10010:SF46">
    <property type="entry name" value="SODIUM-DEPENDENT PHOSPHATE TRANSPORT PROTEIN 2B"/>
    <property type="match status" value="1"/>
</dbReference>
<dbReference type="Pfam" id="PF01895">
    <property type="entry name" value="PhoU"/>
    <property type="match status" value="1"/>
</dbReference>
<feature type="transmembrane region" description="Helical" evidence="6">
    <location>
        <begin position="208"/>
        <end position="227"/>
    </location>
</feature>
<dbReference type="Proteomes" id="UP000207598">
    <property type="component" value="Unassembled WGS sequence"/>
</dbReference>
<reference evidence="8 9" key="1">
    <citation type="submission" date="2017-05" db="EMBL/GenBank/DDBJ databases">
        <authorList>
            <person name="Song R."/>
            <person name="Chenine A.L."/>
            <person name="Ruprecht R.M."/>
        </authorList>
    </citation>
    <scope>NUCLEOTIDE SEQUENCE [LARGE SCALE GENOMIC DNA]</scope>
    <source>
        <strain evidence="8 9">CECT 8898</strain>
    </source>
</reference>
<dbReference type="NCBIfam" id="NF037997">
    <property type="entry name" value="Na_Pi_symport"/>
    <property type="match status" value="1"/>
</dbReference>
<dbReference type="Gene3D" id="1.20.58.220">
    <property type="entry name" value="Phosphate transport system protein phou homolog 2, domain 2"/>
    <property type="match status" value="1"/>
</dbReference>
<evidence type="ECO:0000256" key="4">
    <source>
        <dbReference type="ARBA" id="ARBA00022989"/>
    </source>
</evidence>
<protein>
    <submittedName>
        <fullName evidence="8">Na+/Pi-cotransporter</fullName>
    </submittedName>
</protein>
<organism evidence="8 9">
    <name type="scientific">Maliponia aquimaris</name>
    <dbReference type="NCBI Taxonomy" id="1673631"/>
    <lineage>
        <taxon>Bacteria</taxon>
        <taxon>Pseudomonadati</taxon>
        <taxon>Pseudomonadota</taxon>
        <taxon>Alphaproteobacteria</taxon>
        <taxon>Rhodobacterales</taxon>
        <taxon>Paracoccaceae</taxon>
        <taxon>Maliponia</taxon>
    </lineage>
</organism>
<evidence type="ECO:0000256" key="6">
    <source>
        <dbReference type="SAM" id="Phobius"/>
    </source>
</evidence>
<gene>
    <name evidence="8" type="ORF">MAA8898_02970</name>
</gene>
<keyword evidence="9" id="KW-1185">Reference proteome</keyword>
<keyword evidence="2" id="KW-1003">Cell membrane</keyword>
<keyword evidence="5 6" id="KW-0472">Membrane</keyword>
<dbReference type="GO" id="GO:0005886">
    <property type="term" value="C:plasma membrane"/>
    <property type="evidence" value="ECO:0007669"/>
    <property type="project" value="UniProtKB-SubCell"/>
</dbReference>
<feature type="domain" description="PhoU" evidence="7">
    <location>
        <begin position="447"/>
        <end position="511"/>
    </location>
</feature>
<dbReference type="EMBL" id="FXYF01000007">
    <property type="protein sequence ID" value="SMX44026.1"/>
    <property type="molecule type" value="Genomic_DNA"/>
</dbReference>
<dbReference type="Pfam" id="PF02690">
    <property type="entry name" value="Na_Pi_cotrans"/>
    <property type="match status" value="2"/>
</dbReference>
<evidence type="ECO:0000313" key="8">
    <source>
        <dbReference type="EMBL" id="SMX44026.1"/>
    </source>
</evidence>
<evidence type="ECO:0000256" key="3">
    <source>
        <dbReference type="ARBA" id="ARBA00022692"/>
    </source>
</evidence>
<feature type="transmembrane region" description="Helical" evidence="6">
    <location>
        <begin position="171"/>
        <end position="196"/>
    </location>
</feature>
<feature type="transmembrane region" description="Helical" evidence="6">
    <location>
        <begin position="95"/>
        <end position="120"/>
    </location>
</feature>
<dbReference type="InterPro" id="IPR026022">
    <property type="entry name" value="PhoU_dom"/>
</dbReference>
<feature type="transmembrane region" description="Helical" evidence="6">
    <location>
        <begin position="132"/>
        <end position="151"/>
    </location>
</feature>